<evidence type="ECO:0000313" key="1">
    <source>
        <dbReference type="EMBL" id="AGN70606.1"/>
    </source>
</evidence>
<dbReference type="HOGENOM" id="CLU_2396835_0_0_9"/>
<protein>
    <submittedName>
        <fullName evidence="1">Uncharacterized protein</fullName>
    </submittedName>
</protein>
<proteinExistence type="predicted"/>
<dbReference type="KEGG" id="pmw:B2K_38785"/>
<dbReference type="AlphaFoldDB" id="R9ULA7"/>
<sequence length="93" mass="11025">MVPTLRVMNDPLHGIHRFEIILLIKCVSIFCEKSRCLHLQIRMFNYTTQQPFTKSFSTKIRINNDITNPSENYMIRNNSCKTDLFPIFKQTKT</sequence>
<gene>
    <name evidence="1" type="ORF">B2K_38785</name>
</gene>
<dbReference type="Proteomes" id="UP000007392">
    <property type="component" value="Chromosome"/>
</dbReference>
<organism evidence="1 2">
    <name type="scientific">Paenibacillus mucilaginosus K02</name>
    <dbReference type="NCBI Taxonomy" id="997761"/>
    <lineage>
        <taxon>Bacteria</taxon>
        <taxon>Bacillati</taxon>
        <taxon>Bacillota</taxon>
        <taxon>Bacilli</taxon>
        <taxon>Bacillales</taxon>
        <taxon>Paenibacillaceae</taxon>
        <taxon>Paenibacillus</taxon>
    </lineage>
</organism>
<reference evidence="1 2" key="1">
    <citation type="submission" date="2013-06" db="EMBL/GenBank/DDBJ databases">
        <title>Complete genome sequence of Paenibacillus mucilaginosus K02.</title>
        <authorList>
            <person name="Xiao B."/>
            <person name="Sun L."/>
            <person name="Xiao L."/>
            <person name="Lian B."/>
        </authorList>
    </citation>
    <scope>NUCLEOTIDE SEQUENCE [LARGE SCALE GENOMIC DNA]</scope>
    <source>
        <strain evidence="1 2">K02</strain>
    </source>
</reference>
<name>R9ULA7_9BACL</name>
<accession>R9ULA7</accession>
<dbReference type="EMBL" id="CP003422">
    <property type="protein sequence ID" value="AGN70606.1"/>
    <property type="molecule type" value="Genomic_DNA"/>
</dbReference>
<evidence type="ECO:0000313" key="2">
    <source>
        <dbReference type="Proteomes" id="UP000007392"/>
    </source>
</evidence>